<reference evidence="2 3" key="1">
    <citation type="submission" date="2018-03" db="EMBL/GenBank/DDBJ databases">
        <title>Draft Genome Sequences of the Obligatory Marine Myxobacteria Enhygromyxa salina SWB005.</title>
        <authorList>
            <person name="Poehlein A."/>
            <person name="Moghaddam J.A."/>
            <person name="Harms H."/>
            <person name="Alanjari M."/>
            <person name="Koenig G.M."/>
            <person name="Daniel R."/>
            <person name="Schaeberle T.F."/>
        </authorList>
    </citation>
    <scope>NUCLEOTIDE SEQUENCE [LARGE SCALE GENOMIC DNA]</scope>
    <source>
        <strain evidence="2 3">SWB005</strain>
    </source>
</reference>
<evidence type="ECO:0000313" key="3">
    <source>
        <dbReference type="Proteomes" id="UP000237968"/>
    </source>
</evidence>
<dbReference type="EMBL" id="PVNK01000242">
    <property type="protein sequence ID" value="PRP91383.1"/>
    <property type="molecule type" value="Genomic_DNA"/>
</dbReference>
<evidence type="ECO:0000256" key="1">
    <source>
        <dbReference type="SAM" id="SignalP"/>
    </source>
</evidence>
<organism evidence="2 3">
    <name type="scientific">Enhygromyxa salina</name>
    <dbReference type="NCBI Taxonomy" id="215803"/>
    <lineage>
        <taxon>Bacteria</taxon>
        <taxon>Pseudomonadati</taxon>
        <taxon>Myxococcota</taxon>
        <taxon>Polyangia</taxon>
        <taxon>Nannocystales</taxon>
        <taxon>Nannocystaceae</taxon>
        <taxon>Enhygromyxa</taxon>
    </lineage>
</organism>
<feature type="signal peptide" evidence="1">
    <location>
        <begin position="1"/>
        <end position="18"/>
    </location>
</feature>
<name>A0A2S9XET9_9BACT</name>
<comment type="caution">
    <text evidence="2">The sequence shown here is derived from an EMBL/GenBank/DDBJ whole genome shotgun (WGS) entry which is preliminary data.</text>
</comment>
<keyword evidence="3" id="KW-1185">Reference proteome</keyword>
<dbReference type="PANTHER" id="PTHR47572:SF4">
    <property type="entry name" value="LACTONASE DRP35"/>
    <property type="match status" value="1"/>
</dbReference>
<evidence type="ECO:0000313" key="2">
    <source>
        <dbReference type="EMBL" id="PRP91383.1"/>
    </source>
</evidence>
<dbReference type="GO" id="GO:0016829">
    <property type="term" value="F:lyase activity"/>
    <property type="evidence" value="ECO:0007669"/>
    <property type="project" value="UniProtKB-KW"/>
</dbReference>
<feature type="chain" id="PRO_5015599958" evidence="1">
    <location>
        <begin position="19"/>
        <end position="309"/>
    </location>
</feature>
<keyword evidence="1" id="KW-0732">Signal</keyword>
<dbReference type="InterPro" id="IPR011042">
    <property type="entry name" value="6-blade_b-propeller_TolB-like"/>
</dbReference>
<dbReference type="Gene3D" id="2.120.10.30">
    <property type="entry name" value="TolB, C-terminal domain"/>
    <property type="match status" value="1"/>
</dbReference>
<dbReference type="Proteomes" id="UP000237968">
    <property type="component" value="Unassembled WGS sequence"/>
</dbReference>
<dbReference type="EC" id="4.2.99.-" evidence="2"/>
<gene>
    <name evidence="2" type="primary">vgb_5</name>
    <name evidence="2" type="ORF">ENSA5_55000</name>
</gene>
<keyword evidence="2" id="KW-0456">Lyase</keyword>
<dbReference type="InterPro" id="IPR051262">
    <property type="entry name" value="SMP-30/CGR1_Lactonase"/>
</dbReference>
<sequence>MKYAVATMILLGSAPALAAEVEVIESYDASVGEYPEGVAVSPDGDIYVTLAGTGELRRIDGKTHVGQSFAQLDPGGGFLLGMAFDDDELYVALGSFDDETSGIWHVDDEGDATRVVAFTADQFPNDLAFDDEGNMYVTESISGAVYKVEEGSNVAELWVQDPLLFGDVDMSPVPFPIGVNGIAYDEHTDSVLVVNSQVPALIEIEDDDGEAGALSVLAAGEHLRGADGIALEKDGDVILVSNYHSELMRIDRDSGCATVLADGSDGLFFPSTVAFGQRRCDRRSLYVVNFGFGGGPDAPVGLLRIKVGG</sequence>
<dbReference type="AlphaFoldDB" id="A0A2S9XET9"/>
<dbReference type="SUPFAM" id="SSF63829">
    <property type="entry name" value="Calcium-dependent phosphotriesterase"/>
    <property type="match status" value="1"/>
</dbReference>
<proteinExistence type="predicted"/>
<protein>
    <submittedName>
        <fullName evidence="2">Virginiamycin B lyase</fullName>
        <ecNumber evidence="2">4.2.99.-</ecNumber>
    </submittedName>
</protein>
<accession>A0A2S9XET9</accession>
<dbReference type="PANTHER" id="PTHR47572">
    <property type="entry name" value="LIPOPROTEIN-RELATED"/>
    <property type="match status" value="1"/>
</dbReference>
<dbReference type="Pfam" id="PF20067">
    <property type="entry name" value="SSL_N"/>
    <property type="match status" value="1"/>
</dbReference>